<dbReference type="InterPro" id="IPR050272">
    <property type="entry name" value="Isochorismatase-like_hydrls"/>
</dbReference>
<sequence>MESALLVIDMQNVFLETAHDREGLLGRIAGLAARARAAGAPVVYLRQDGAGSGAVPGTPGWRIHDAVAPEPGDVVIGKIGADGFRGGDLDARLRGLGVRTLVVTGYATEFCVDSTARAALTHGYDVVLVSDGHGTFERPPGVAAITPEQSIAHHNQVLSVLIQPPGRLTLTPAAEVRFA</sequence>
<keyword evidence="4" id="KW-1185">Reference proteome</keyword>
<evidence type="ECO:0000256" key="1">
    <source>
        <dbReference type="ARBA" id="ARBA00022801"/>
    </source>
</evidence>
<dbReference type="EMBL" id="QZEY01000023">
    <property type="protein sequence ID" value="RJL22074.1"/>
    <property type="molecule type" value="Genomic_DNA"/>
</dbReference>
<dbReference type="PANTHER" id="PTHR43540:SF1">
    <property type="entry name" value="ISOCHORISMATASE HYDROLASE"/>
    <property type="match status" value="1"/>
</dbReference>
<accession>A0A3A4A3C2</accession>
<dbReference type="Gene3D" id="3.40.50.850">
    <property type="entry name" value="Isochorismatase-like"/>
    <property type="match status" value="1"/>
</dbReference>
<organism evidence="3 4">
    <name type="scientific">Bailinhaonella thermotolerans</name>
    <dbReference type="NCBI Taxonomy" id="1070861"/>
    <lineage>
        <taxon>Bacteria</taxon>
        <taxon>Bacillati</taxon>
        <taxon>Actinomycetota</taxon>
        <taxon>Actinomycetes</taxon>
        <taxon>Streptosporangiales</taxon>
        <taxon>Streptosporangiaceae</taxon>
        <taxon>Bailinhaonella</taxon>
    </lineage>
</organism>
<gene>
    <name evidence="3" type="ORF">D5H75_36375</name>
</gene>
<dbReference type="InterPro" id="IPR000868">
    <property type="entry name" value="Isochorismatase-like_dom"/>
</dbReference>
<dbReference type="AlphaFoldDB" id="A0A3A4A3C2"/>
<dbReference type="InterPro" id="IPR036380">
    <property type="entry name" value="Isochorismatase-like_sf"/>
</dbReference>
<comment type="caution">
    <text evidence="3">The sequence shown here is derived from an EMBL/GenBank/DDBJ whole genome shotgun (WGS) entry which is preliminary data.</text>
</comment>
<feature type="domain" description="Isochorismatase-like" evidence="2">
    <location>
        <begin position="3"/>
        <end position="140"/>
    </location>
</feature>
<keyword evidence="1" id="KW-0378">Hydrolase</keyword>
<evidence type="ECO:0000313" key="3">
    <source>
        <dbReference type="EMBL" id="RJL22074.1"/>
    </source>
</evidence>
<dbReference type="GO" id="GO:0016787">
    <property type="term" value="F:hydrolase activity"/>
    <property type="evidence" value="ECO:0007669"/>
    <property type="project" value="UniProtKB-KW"/>
</dbReference>
<dbReference type="RefSeq" id="WP_119931149.1">
    <property type="nucleotide sequence ID" value="NZ_QZEY01000023.1"/>
</dbReference>
<dbReference type="PANTHER" id="PTHR43540">
    <property type="entry name" value="PEROXYUREIDOACRYLATE/UREIDOACRYLATE AMIDOHYDROLASE-RELATED"/>
    <property type="match status" value="1"/>
</dbReference>
<reference evidence="3 4" key="1">
    <citation type="submission" date="2018-09" db="EMBL/GenBank/DDBJ databases">
        <title>YIM 75507 draft genome.</title>
        <authorList>
            <person name="Tang S."/>
            <person name="Feng Y."/>
        </authorList>
    </citation>
    <scope>NUCLEOTIDE SEQUENCE [LARGE SCALE GENOMIC DNA]</scope>
    <source>
        <strain evidence="3 4">YIM 75507</strain>
    </source>
</reference>
<dbReference type="Pfam" id="PF00857">
    <property type="entry name" value="Isochorismatase"/>
    <property type="match status" value="1"/>
</dbReference>
<evidence type="ECO:0000259" key="2">
    <source>
        <dbReference type="Pfam" id="PF00857"/>
    </source>
</evidence>
<protein>
    <submittedName>
        <fullName evidence="3">Isochorismatase family protein</fullName>
    </submittedName>
</protein>
<dbReference type="Proteomes" id="UP000265768">
    <property type="component" value="Unassembled WGS sequence"/>
</dbReference>
<evidence type="ECO:0000313" key="4">
    <source>
        <dbReference type="Proteomes" id="UP000265768"/>
    </source>
</evidence>
<proteinExistence type="predicted"/>
<name>A0A3A4A3C2_9ACTN</name>
<dbReference type="SUPFAM" id="SSF52499">
    <property type="entry name" value="Isochorismatase-like hydrolases"/>
    <property type="match status" value="1"/>
</dbReference>
<dbReference type="OrthoDB" id="3174612at2"/>